<dbReference type="EMBL" id="CM008050">
    <property type="protein sequence ID" value="PAN28365.1"/>
    <property type="molecule type" value="Genomic_DNA"/>
</dbReference>
<dbReference type="InterPro" id="IPR003245">
    <property type="entry name" value="Phytocyanin_dom"/>
</dbReference>
<dbReference type="Proteomes" id="UP000243499">
    <property type="component" value="Chromosome 5"/>
</dbReference>
<dbReference type="AlphaFoldDB" id="A0A2S3HRF2"/>
<keyword evidence="2" id="KW-1015">Disulfide bond</keyword>
<feature type="compositionally biased region" description="Pro residues" evidence="6">
    <location>
        <begin position="13"/>
        <end position="22"/>
    </location>
</feature>
<dbReference type="FunFam" id="2.60.40.420:FF:000018">
    <property type="entry name" value="Lamin-like protein"/>
    <property type="match status" value="1"/>
</dbReference>
<dbReference type="InterPro" id="IPR039391">
    <property type="entry name" value="Phytocyanin-like"/>
</dbReference>
<evidence type="ECO:0000256" key="5">
    <source>
        <dbReference type="ARBA" id="ARBA00037626"/>
    </source>
</evidence>
<feature type="transmembrane region" description="Helical" evidence="7">
    <location>
        <begin position="37"/>
        <end position="59"/>
    </location>
</feature>
<evidence type="ECO:0000256" key="6">
    <source>
        <dbReference type="SAM" id="MobiDB-lite"/>
    </source>
</evidence>
<comment type="similarity">
    <text evidence="4">Belongs to the early nodulin-like (ENODL) family.</text>
</comment>
<evidence type="ECO:0000259" key="8">
    <source>
        <dbReference type="PROSITE" id="PS51485"/>
    </source>
</evidence>
<dbReference type="PANTHER" id="PTHR33021:SF214">
    <property type="entry name" value="BLUE COPPER PROTEIN"/>
    <property type="match status" value="1"/>
</dbReference>
<organism evidence="9">
    <name type="scientific">Panicum hallii</name>
    <dbReference type="NCBI Taxonomy" id="206008"/>
    <lineage>
        <taxon>Eukaryota</taxon>
        <taxon>Viridiplantae</taxon>
        <taxon>Streptophyta</taxon>
        <taxon>Embryophyta</taxon>
        <taxon>Tracheophyta</taxon>
        <taxon>Spermatophyta</taxon>
        <taxon>Magnoliopsida</taxon>
        <taxon>Liliopsida</taxon>
        <taxon>Poales</taxon>
        <taxon>Poaceae</taxon>
        <taxon>PACMAD clade</taxon>
        <taxon>Panicoideae</taxon>
        <taxon>Panicodae</taxon>
        <taxon>Paniceae</taxon>
        <taxon>Panicinae</taxon>
        <taxon>Panicum</taxon>
        <taxon>Panicum sect. Panicum</taxon>
    </lineage>
</organism>
<gene>
    <name evidence="9" type="ORF">PAHAL_5G148100</name>
</gene>
<dbReference type="GO" id="GO:0005886">
    <property type="term" value="C:plasma membrane"/>
    <property type="evidence" value="ECO:0007669"/>
    <property type="project" value="TreeGrafter"/>
</dbReference>
<sequence>MPVPIPEFHISTRPPPPPPPVPLSTSRPPEMATSPRLLLAVLLLFASAAAPSVAVKLVVGGGKHWAPNVNYTDWADGHEFHVGDWLEFDYEKDRYDVVQVNETAYKTCDGSSPILSYSRGRNFVFRLNTTGRFYFICSRGYCWNGMKVSVLVRPTPPPPAVAPSSSRASRARAAAGVWRWAALTALVGVAVLAPLPFRV</sequence>
<dbReference type="Gramene" id="PAN28365">
    <property type="protein sequence ID" value="PAN28365"/>
    <property type="gene ID" value="PAHAL_5G148100"/>
</dbReference>
<keyword evidence="7" id="KW-1133">Transmembrane helix</keyword>
<evidence type="ECO:0000256" key="4">
    <source>
        <dbReference type="ARBA" id="ARBA00035011"/>
    </source>
</evidence>
<dbReference type="PANTHER" id="PTHR33021">
    <property type="entry name" value="BLUE COPPER PROTEIN"/>
    <property type="match status" value="1"/>
</dbReference>
<feature type="transmembrane region" description="Helical" evidence="7">
    <location>
        <begin position="177"/>
        <end position="197"/>
    </location>
</feature>
<keyword evidence="7" id="KW-0812">Transmembrane</keyword>
<evidence type="ECO:0000256" key="1">
    <source>
        <dbReference type="ARBA" id="ARBA00022729"/>
    </source>
</evidence>
<accession>A0A2S3HRF2</accession>
<comment type="function">
    <text evidence="5">May act as a carbohydrate transporter.</text>
</comment>
<protein>
    <recommendedName>
        <fullName evidence="8">Phytocyanin domain-containing protein</fullName>
    </recommendedName>
</protein>
<dbReference type="Pfam" id="PF02298">
    <property type="entry name" value="Cu_bind_like"/>
    <property type="match status" value="1"/>
</dbReference>
<keyword evidence="1" id="KW-0732">Signal</keyword>
<evidence type="ECO:0000256" key="7">
    <source>
        <dbReference type="SAM" id="Phobius"/>
    </source>
</evidence>
<feature type="region of interest" description="Disordered" evidence="6">
    <location>
        <begin position="1"/>
        <end position="29"/>
    </location>
</feature>
<keyword evidence="7" id="KW-0472">Membrane</keyword>
<keyword evidence="3" id="KW-0325">Glycoprotein</keyword>
<evidence type="ECO:0000313" key="9">
    <source>
        <dbReference type="EMBL" id="PAN28365.1"/>
    </source>
</evidence>
<dbReference type="SUPFAM" id="SSF49503">
    <property type="entry name" value="Cupredoxins"/>
    <property type="match status" value="1"/>
</dbReference>
<feature type="domain" description="Phytocyanin" evidence="8">
    <location>
        <begin position="55"/>
        <end position="154"/>
    </location>
</feature>
<proteinExistence type="inferred from homology"/>
<dbReference type="Gene3D" id="2.60.40.420">
    <property type="entry name" value="Cupredoxins - blue copper proteins"/>
    <property type="match status" value="1"/>
</dbReference>
<dbReference type="PROSITE" id="PS51485">
    <property type="entry name" value="PHYTOCYANIN"/>
    <property type="match status" value="1"/>
</dbReference>
<dbReference type="InterPro" id="IPR008972">
    <property type="entry name" value="Cupredoxin"/>
</dbReference>
<name>A0A2S3HRF2_9POAL</name>
<evidence type="ECO:0000256" key="3">
    <source>
        <dbReference type="ARBA" id="ARBA00023180"/>
    </source>
</evidence>
<dbReference type="CDD" id="cd11017">
    <property type="entry name" value="Phytocyanin_like_1"/>
    <property type="match status" value="1"/>
</dbReference>
<evidence type="ECO:0000256" key="2">
    <source>
        <dbReference type="ARBA" id="ARBA00023157"/>
    </source>
</evidence>
<reference evidence="9" key="1">
    <citation type="submission" date="2018-04" db="EMBL/GenBank/DDBJ databases">
        <title>WGS assembly of Panicum hallii.</title>
        <authorList>
            <person name="Lovell J."/>
            <person name="Jenkins J."/>
            <person name="Lowry D."/>
            <person name="Mamidi S."/>
            <person name="Sreedasyam A."/>
            <person name="Weng X."/>
            <person name="Barry K."/>
            <person name="Bonette J."/>
            <person name="Campitelli B."/>
            <person name="Daum C."/>
            <person name="Gordon S."/>
            <person name="Gould B."/>
            <person name="Lipzen A."/>
            <person name="Macqueen A."/>
            <person name="Palacio-Mejia J."/>
            <person name="Plott C."/>
            <person name="Shakirov E."/>
            <person name="Shu S."/>
            <person name="Yoshinaga Y."/>
            <person name="Zane M."/>
            <person name="Rokhsar D."/>
            <person name="Grimwood J."/>
            <person name="Schmutz J."/>
            <person name="Juenger T."/>
        </authorList>
    </citation>
    <scope>NUCLEOTIDE SEQUENCE [LARGE SCALE GENOMIC DNA]</scope>
    <source>
        <strain evidence="9">FIL2</strain>
    </source>
</reference>
<dbReference type="GO" id="GO:0009055">
    <property type="term" value="F:electron transfer activity"/>
    <property type="evidence" value="ECO:0007669"/>
    <property type="project" value="InterPro"/>
</dbReference>